<dbReference type="SUPFAM" id="SSF52151">
    <property type="entry name" value="FabD/lysophospholipase-like"/>
    <property type="match status" value="1"/>
</dbReference>
<dbReference type="VEuPathDB" id="FungiDB:ATEG_07379"/>
<reference evidence="9 10" key="1">
    <citation type="submission" date="2020-01" db="EMBL/GenBank/DDBJ databases">
        <title>Aspergillus terreus IFO 6365 whole genome shotgun sequence.</title>
        <authorList>
            <person name="Kanamasa S."/>
            <person name="Takahashi H."/>
        </authorList>
    </citation>
    <scope>NUCLEOTIDE SEQUENCE [LARGE SCALE GENOMIC DNA]</scope>
    <source>
        <strain evidence="9 10">IFO 6365</strain>
    </source>
</reference>
<dbReference type="SMART" id="SM00827">
    <property type="entry name" value="PKS_AT"/>
    <property type="match status" value="1"/>
</dbReference>
<dbReference type="InterPro" id="IPR001031">
    <property type="entry name" value="Thioesterase"/>
</dbReference>
<dbReference type="InterPro" id="IPR050091">
    <property type="entry name" value="PKS_NRPS_Biosynth_Enz"/>
</dbReference>
<dbReference type="InterPro" id="IPR020806">
    <property type="entry name" value="PKS_PP-bd"/>
</dbReference>
<dbReference type="Pfam" id="PF02801">
    <property type="entry name" value="Ketoacyl-synt_C"/>
    <property type="match status" value="1"/>
</dbReference>
<dbReference type="OrthoDB" id="329835at2759"/>
<feature type="region of interest" description="N-terminal hotdog fold" evidence="4">
    <location>
        <begin position="1174"/>
        <end position="1308"/>
    </location>
</feature>
<dbReference type="CDD" id="cd00833">
    <property type="entry name" value="PKS"/>
    <property type="match status" value="1"/>
</dbReference>
<dbReference type="PROSITE" id="PS00012">
    <property type="entry name" value="PHOSPHOPANTETHEINE"/>
    <property type="match status" value="1"/>
</dbReference>
<dbReference type="InterPro" id="IPR006162">
    <property type="entry name" value="Ppantetheine_attach_site"/>
</dbReference>
<dbReference type="InterPro" id="IPR030918">
    <property type="entry name" value="PT_fungal_PKS"/>
</dbReference>
<dbReference type="Pfam" id="PF14765">
    <property type="entry name" value="PS-DH"/>
    <property type="match status" value="1"/>
</dbReference>
<dbReference type="InterPro" id="IPR009081">
    <property type="entry name" value="PP-bd_ACP"/>
</dbReference>
<sequence length="1968" mass="214646">MATSKLVAAAEGPRPWAERLVGYLEYDNTLEKLKQAIPIGFCSGMLPAMVLACSNTVEEYIKFSGEAVRLAYWIGYRAAELSQGLSRKSDKTRLWGLSLYGNDRETVERNVQSFNSNVPESSHIRLASRFGKTAFSIVGPGHALEAFRSLNVFASCKAEEVHVHALYHGGDRGLTALSNVLEDVRRRDISFPPLAAMNRPIWSCENEFLVDASTLGSTSPLEYTLRLILVDTSDLYSTWLSAVDTVTSSGKDWEIITVGPGSNALLGSTDSFAIVGMSVNFPLGEGKEGFWEMLEQGLNAATQIPGTRFEVEDYHGERTNCLPHREMKARHGNFLRDPFQFDHEYFGISPREAKSMDPQQKLLLQGAVHAMDDAGYVPNGAPSFNPETIGCYIGVATDDYVQNLARDIDVYYSTGTLRAFLSGKISYAYGWSGPSIVIDTACSSSLVSVVMACRALAQGDCTTALAGGVNAITSPDMYLGLSRAHFLSPTGQCKPFDASADGYCRGEGCGLFVIKRLCDALREDDRIYGVIKGAHINQSGQSSSITHPHGPAQKQLFETLLARGGLDAKAINVIEAHGTGTQAGDAVETSSIESVFGGCPSPVYLTSVKGNIGHAEAASGAAGLAKLLMMLKYKRIPPQVGLNRLNPKLQALTGRNIRVTTAGCEWNRLAPNMPRRALLNNFGAAGSNAALVLEEYSSTSGREDRQAAPRAAYNLILSARNAHALGELIGRYTKFLQRGDLSIEDLCYTSTARRQKHRHVLSVVGGTVPELVDQLERHRSVESPLIDYRIKHPIVFVFSGQGSFYSAMGQVLMCTAPVFRAKVEECDAVLRQNGVLDITPSKVLDGSVSPATAVDSVLWSQVACFVLEYSLACLWISWNIRPDVVIGHSLGEYAAMVISGALSLQDALLFVTRRAQLMASMCKIGETSMLACNASALSVGQLITETGLSQLAVACDNSLTDSVVAGPVDQLDQLAQHVKKRGIRCKRLDVPLGFHSTALDPMMPELEAKCEALTFSNPTITLGSCLHGRLVKEGDLGSSYPLRQTRGTVRFTELVGSLFDQEGFQNATFIEVGPNPVTLPMVRTKFSGQDAIFLPSMAKGQDSWVTMSRSLQQLSLRYDSIQWRAVFDGTKARVVDLPEYPFQMHSLYVPFKDASLEAHATAKTAQGAKSSMFHLLEDVVTQDARKGLSTFRSCLDTLSVYMKGHSVHGFPLCPASVYHGMVLEAMHYQATPDHDQVAVVTDINFGHPLVYSQERASSTVLLTMEKTSKSISESNEGQFTVTSADTALCSGQIAWKRASDVQEYLARRGAYAKRQMKLLHRHQTQRNLLHRNVIYNIIFPRVVAYSEMYQAIKELNVSETDLDGYGTFEVPESALTGRSGSPVFMDTLLHAAGFVANSQAKLTDAFICSKVESAVVLDAAINPKDTFLIYCSLLECGDGERIGEAFAMTLDGTAVASIEGMHFKRLNLRSFASHLSRQTGQKSTSGVPQPVAPRLQAQMKDANPSVSSLLDPVDMVVSVIAELCEQPRDAVTPGKRLADLGIDSLMQIELSQSLKRQFPYLNTNGLLESDTVRDIQNYVISVRGDMSGPLSSKSSSDSVDDGSTASGKLTPYTEVTPTPHEQTGLLLQLVAKTCGFQPSEVHQDMALGSLGMDSLMTIEFQEGLQSEFGYKLASDVFSPSLTIRELARKLTEDNSSSSDQGFASVIGMATSETLMRGSTEEQFIVQLQRGRDHIPPLILFHDGSGLIKQYEGLANLGCNVFGIRNPDLTVGPHWARDLDDMACRYAASIPAVVKARQVVLGGWSFGGVLAHAVAQQMDSLACTTLAVLLIDSPCPLDHQPLPPQIVDYILGPKKLSRSALATMVSQFDNHARFLAKYRTQQPIPPQRRYVMLHSTQVLDTTRLCGVPYPWLESQQERVLALRQWESILSRPLTVYDIPGNHFEPFNDENVNAVSEILRIAYAEVTTMG</sequence>
<dbReference type="InterPro" id="IPR036736">
    <property type="entry name" value="ACP-like_sf"/>
</dbReference>
<dbReference type="InterPro" id="IPR020841">
    <property type="entry name" value="PKS_Beta-ketoAc_synthase_dom"/>
</dbReference>
<proteinExistence type="predicted"/>
<dbReference type="InterPro" id="IPR018201">
    <property type="entry name" value="Ketoacyl_synth_AS"/>
</dbReference>
<dbReference type="EMBL" id="BLJY01000014">
    <property type="protein sequence ID" value="GFF21419.1"/>
    <property type="molecule type" value="Genomic_DNA"/>
</dbReference>
<name>A0A5M3Z3R5_ASPTE</name>
<accession>A0A5M3Z3R5</accession>
<feature type="domain" description="Carrier" evidence="6">
    <location>
        <begin position="1620"/>
        <end position="1694"/>
    </location>
</feature>
<organism evidence="9 10">
    <name type="scientific">Aspergillus terreus</name>
    <dbReference type="NCBI Taxonomy" id="33178"/>
    <lineage>
        <taxon>Eukaryota</taxon>
        <taxon>Fungi</taxon>
        <taxon>Dikarya</taxon>
        <taxon>Ascomycota</taxon>
        <taxon>Pezizomycotina</taxon>
        <taxon>Eurotiomycetes</taxon>
        <taxon>Eurotiomycetidae</taxon>
        <taxon>Eurotiales</taxon>
        <taxon>Aspergillaceae</taxon>
        <taxon>Aspergillus</taxon>
        <taxon>Aspergillus subgen. Circumdati</taxon>
    </lineage>
</organism>
<dbReference type="SUPFAM" id="SSF55048">
    <property type="entry name" value="Probable ACP-binding domain of malonyl-CoA ACP transacylase"/>
    <property type="match status" value="1"/>
</dbReference>
<evidence type="ECO:0000313" key="9">
    <source>
        <dbReference type="EMBL" id="GFF21419.1"/>
    </source>
</evidence>
<dbReference type="InterPro" id="IPR016035">
    <property type="entry name" value="Acyl_Trfase/lysoPLipase"/>
</dbReference>
<feature type="domain" description="PKS/mFAS DH" evidence="8">
    <location>
        <begin position="1174"/>
        <end position="1472"/>
    </location>
</feature>
<comment type="caution">
    <text evidence="9">The sequence shown here is derived from an EMBL/GenBank/DDBJ whole genome shotgun (WGS) entry which is preliminary data.</text>
</comment>
<feature type="region of interest" description="Disordered" evidence="5">
    <location>
        <begin position="1586"/>
        <end position="1617"/>
    </location>
</feature>
<dbReference type="InterPro" id="IPR042104">
    <property type="entry name" value="PKS_dehydratase_sf"/>
</dbReference>
<evidence type="ECO:0000256" key="4">
    <source>
        <dbReference type="PROSITE-ProRule" id="PRU01363"/>
    </source>
</evidence>
<dbReference type="Gene3D" id="3.40.50.1820">
    <property type="entry name" value="alpha/beta hydrolase"/>
    <property type="match status" value="1"/>
</dbReference>
<dbReference type="InterPro" id="IPR001227">
    <property type="entry name" value="Ac_transferase_dom_sf"/>
</dbReference>
<dbReference type="PANTHER" id="PTHR43775">
    <property type="entry name" value="FATTY ACID SYNTHASE"/>
    <property type="match status" value="1"/>
</dbReference>
<dbReference type="GO" id="GO:0004312">
    <property type="term" value="F:fatty acid synthase activity"/>
    <property type="evidence" value="ECO:0007669"/>
    <property type="project" value="TreeGrafter"/>
</dbReference>
<protein>
    <submittedName>
        <fullName evidence="9">Polyketide synthase</fullName>
    </submittedName>
</protein>
<dbReference type="SMART" id="SM00823">
    <property type="entry name" value="PKS_PP"/>
    <property type="match status" value="2"/>
</dbReference>
<dbReference type="SUPFAM" id="SSF53474">
    <property type="entry name" value="alpha/beta-Hydrolases"/>
    <property type="match status" value="1"/>
</dbReference>
<dbReference type="InterPro" id="IPR029058">
    <property type="entry name" value="AB_hydrolase_fold"/>
</dbReference>
<dbReference type="PROSITE" id="PS52019">
    <property type="entry name" value="PKS_MFAS_DH"/>
    <property type="match status" value="1"/>
</dbReference>
<keyword evidence="10" id="KW-1185">Reference proteome</keyword>
<dbReference type="InterPro" id="IPR014031">
    <property type="entry name" value="Ketoacyl_synth_C"/>
</dbReference>
<dbReference type="PROSITE" id="PS50075">
    <property type="entry name" value="CARRIER"/>
    <property type="match status" value="2"/>
</dbReference>
<dbReference type="InterPro" id="IPR016039">
    <property type="entry name" value="Thiolase-like"/>
</dbReference>
<dbReference type="Gene3D" id="1.10.1200.10">
    <property type="entry name" value="ACP-like"/>
    <property type="match status" value="2"/>
</dbReference>
<dbReference type="NCBIfam" id="TIGR04532">
    <property type="entry name" value="PT_fungal_PKS"/>
    <property type="match status" value="1"/>
</dbReference>
<dbReference type="SMART" id="SM00825">
    <property type="entry name" value="PKS_KS"/>
    <property type="match status" value="1"/>
</dbReference>
<dbReference type="Gene3D" id="3.10.129.110">
    <property type="entry name" value="Polyketide synthase dehydratase"/>
    <property type="match status" value="1"/>
</dbReference>
<dbReference type="InterPro" id="IPR014043">
    <property type="entry name" value="Acyl_transferase_dom"/>
</dbReference>
<dbReference type="GO" id="GO:0006633">
    <property type="term" value="P:fatty acid biosynthetic process"/>
    <property type="evidence" value="ECO:0007669"/>
    <property type="project" value="InterPro"/>
</dbReference>
<evidence type="ECO:0000256" key="2">
    <source>
        <dbReference type="ARBA" id="ARBA00022553"/>
    </source>
</evidence>
<evidence type="ECO:0000313" key="10">
    <source>
        <dbReference type="Proteomes" id="UP000452235"/>
    </source>
</evidence>
<dbReference type="InterPro" id="IPR016036">
    <property type="entry name" value="Malonyl_transacylase_ACP-bd"/>
</dbReference>
<feature type="active site" description="Proton donor; for dehydratase activity" evidence="4">
    <location>
        <position position="1386"/>
    </location>
</feature>
<dbReference type="Gene3D" id="3.30.70.3290">
    <property type="match status" value="1"/>
</dbReference>
<dbReference type="Pfam" id="PF00550">
    <property type="entry name" value="PP-binding"/>
    <property type="match status" value="2"/>
</dbReference>
<evidence type="ECO:0000256" key="3">
    <source>
        <dbReference type="ARBA" id="ARBA00022679"/>
    </source>
</evidence>
<keyword evidence="3" id="KW-0808">Transferase</keyword>
<feature type="region of interest" description="C-terminal hotdog fold" evidence="4">
    <location>
        <begin position="1326"/>
        <end position="1472"/>
    </location>
</feature>
<evidence type="ECO:0000256" key="1">
    <source>
        <dbReference type="ARBA" id="ARBA00022450"/>
    </source>
</evidence>
<dbReference type="Pfam" id="PF22621">
    <property type="entry name" value="CurL-like_PKS_C"/>
    <property type="match status" value="1"/>
</dbReference>
<evidence type="ECO:0000259" key="8">
    <source>
        <dbReference type="PROSITE" id="PS52019"/>
    </source>
</evidence>
<dbReference type="Gene3D" id="3.40.366.10">
    <property type="entry name" value="Malonyl-Coenzyme A Acyl Carrier Protein, domain 2"/>
    <property type="match status" value="2"/>
</dbReference>
<dbReference type="Pfam" id="PF21089">
    <property type="entry name" value="PKS_DH_N"/>
    <property type="match status" value="1"/>
</dbReference>
<feature type="domain" description="Carrier" evidence="6">
    <location>
        <begin position="1507"/>
        <end position="1583"/>
    </location>
</feature>
<dbReference type="Pfam" id="PF00698">
    <property type="entry name" value="Acyl_transf_1"/>
    <property type="match status" value="1"/>
</dbReference>
<dbReference type="InterPro" id="IPR014030">
    <property type="entry name" value="Ketoacyl_synth_N"/>
</dbReference>
<dbReference type="InterPro" id="IPR049900">
    <property type="entry name" value="PKS_mFAS_DH"/>
</dbReference>
<dbReference type="GO" id="GO:0044550">
    <property type="term" value="P:secondary metabolite biosynthetic process"/>
    <property type="evidence" value="ECO:0007669"/>
    <property type="project" value="TreeGrafter"/>
</dbReference>
<dbReference type="SUPFAM" id="SSF47336">
    <property type="entry name" value="ACP-like"/>
    <property type="match status" value="2"/>
</dbReference>
<feature type="active site" description="Proton acceptor; for dehydratase activity" evidence="4">
    <location>
        <position position="1205"/>
    </location>
</feature>
<dbReference type="Gene3D" id="3.40.47.10">
    <property type="match status" value="1"/>
</dbReference>
<dbReference type="Proteomes" id="UP000452235">
    <property type="component" value="Unassembled WGS sequence"/>
</dbReference>
<evidence type="ECO:0000259" key="6">
    <source>
        <dbReference type="PROSITE" id="PS50075"/>
    </source>
</evidence>
<keyword evidence="2" id="KW-0597">Phosphoprotein</keyword>
<feature type="domain" description="Ketosynthase family 3 (KS3)" evidence="7">
    <location>
        <begin position="269"/>
        <end position="695"/>
    </location>
</feature>
<dbReference type="Pfam" id="PF00975">
    <property type="entry name" value="Thioesterase"/>
    <property type="match status" value="1"/>
</dbReference>
<dbReference type="InterPro" id="IPR032088">
    <property type="entry name" value="SAT"/>
</dbReference>
<dbReference type="GO" id="GO:0004315">
    <property type="term" value="F:3-oxoacyl-[acyl-carrier-protein] synthase activity"/>
    <property type="evidence" value="ECO:0007669"/>
    <property type="project" value="InterPro"/>
</dbReference>
<keyword evidence="1" id="KW-0596">Phosphopantetheine</keyword>
<dbReference type="Pfam" id="PF00109">
    <property type="entry name" value="ketoacyl-synt"/>
    <property type="match status" value="1"/>
</dbReference>
<dbReference type="GO" id="GO:0031177">
    <property type="term" value="F:phosphopantetheine binding"/>
    <property type="evidence" value="ECO:0007669"/>
    <property type="project" value="InterPro"/>
</dbReference>
<dbReference type="PROSITE" id="PS00606">
    <property type="entry name" value="KS3_1"/>
    <property type="match status" value="1"/>
</dbReference>
<feature type="compositionally biased region" description="Low complexity" evidence="5">
    <location>
        <begin position="1586"/>
        <end position="1607"/>
    </location>
</feature>
<dbReference type="SUPFAM" id="SSF53901">
    <property type="entry name" value="Thiolase-like"/>
    <property type="match status" value="1"/>
</dbReference>
<dbReference type="InterPro" id="IPR049552">
    <property type="entry name" value="PKS_DH_N"/>
</dbReference>
<evidence type="ECO:0000259" key="7">
    <source>
        <dbReference type="PROSITE" id="PS52004"/>
    </source>
</evidence>
<dbReference type="InterPro" id="IPR049551">
    <property type="entry name" value="PKS_DH_C"/>
</dbReference>
<evidence type="ECO:0000256" key="5">
    <source>
        <dbReference type="SAM" id="MobiDB-lite"/>
    </source>
</evidence>
<dbReference type="PANTHER" id="PTHR43775:SF37">
    <property type="entry name" value="SI:DKEY-61P9.11"/>
    <property type="match status" value="1"/>
</dbReference>
<dbReference type="PROSITE" id="PS52004">
    <property type="entry name" value="KS3_2"/>
    <property type="match status" value="1"/>
</dbReference>
<dbReference type="Pfam" id="PF16073">
    <property type="entry name" value="SAT"/>
    <property type="match status" value="1"/>
</dbReference>
<gene>
    <name evidence="9" type="ORF">ATEIFO6365_0014035100</name>
</gene>